<comment type="caution">
    <text evidence="1">The sequence shown here is derived from an EMBL/GenBank/DDBJ whole genome shotgun (WGS) entry which is preliminary data.</text>
</comment>
<proteinExistence type="predicted"/>
<dbReference type="Proteomes" id="UP000607197">
    <property type="component" value="Unassembled WGS sequence"/>
</dbReference>
<gene>
    <name evidence="1" type="ORF">GCM10009039_34950</name>
</gene>
<evidence type="ECO:0000313" key="1">
    <source>
        <dbReference type="EMBL" id="GGL73895.1"/>
    </source>
</evidence>
<accession>A0A830FNQ0</accession>
<dbReference type="EMBL" id="BMPG01000020">
    <property type="protein sequence ID" value="GGL73895.1"/>
    <property type="molecule type" value="Genomic_DNA"/>
</dbReference>
<reference evidence="1" key="1">
    <citation type="journal article" date="2014" name="Int. J. Syst. Evol. Microbiol.">
        <title>Complete genome sequence of Corynebacterium casei LMG S-19264T (=DSM 44701T), isolated from a smear-ripened cheese.</title>
        <authorList>
            <consortium name="US DOE Joint Genome Institute (JGI-PGF)"/>
            <person name="Walter F."/>
            <person name="Albersmeier A."/>
            <person name="Kalinowski J."/>
            <person name="Ruckert C."/>
        </authorList>
    </citation>
    <scope>NUCLEOTIDE SEQUENCE</scope>
    <source>
        <strain evidence="1">JCM 19596</strain>
    </source>
</reference>
<keyword evidence="2" id="KW-1185">Reference proteome</keyword>
<evidence type="ECO:0000313" key="2">
    <source>
        <dbReference type="Proteomes" id="UP000607197"/>
    </source>
</evidence>
<name>A0A830FNQ0_9EURY</name>
<reference evidence="1" key="2">
    <citation type="submission" date="2020-09" db="EMBL/GenBank/DDBJ databases">
        <authorList>
            <person name="Sun Q."/>
            <person name="Ohkuma M."/>
        </authorList>
    </citation>
    <scope>NUCLEOTIDE SEQUENCE</scope>
    <source>
        <strain evidence="1">JCM 19596</strain>
    </source>
</reference>
<sequence length="43" mass="4815">MGFPGLDWPETLGPGRTFGGGWLFSLKFDFKVVDLVGWGLWRA</sequence>
<dbReference type="AlphaFoldDB" id="A0A830FNQ0"/>
<organism evidence="1 2">
    <name type="scientific">Halocalculus aciditolerans</name>
    <dbReference type="NCBI Taxonomy" id="1383812"/>
    <lineage>
        <taxon>Archaea</taxon>
        <taxon>Methanobacteriati</taxon>
        <taxon>Methanobacteriota</taxon>
        <taxon>Stenosarchaea group</taxon>
        <taxon>Halobacteria</taxon>
        <taxon>Halobacteriales</taxon>
        <taxon>Halobacteriaceae</taxon>
        <taxon>Halocalculus</taxon>
    </lineage>
</organism>
<protein>
    <submittedName>
        <fullName evidence="1">Uncharacterized protein</fullName>
    </submittedName>
</protein>